<protein>
    <recommendedName>
        <fullName evidence="4 12">Trigger factor</fullName>
        <shortName evidence="12">TF</shortName>
        <ecNumber evidence="3 12">5.2.1.8</ecNumber>
    </recommendedName>
    <alternativeName>
        <fullName evidence="11 12">PPIase</fullName>
    </alternativeName>
</protein>
<dbReference type="KEGG" id="pib:BBD41_07375"/>
<dbReference type="PROSITE" id="PS50059">
    <property type="entry name" value="FKBP_PPIASE"/>
    <property type="match status" value="1"/>
</dbReference>
<keyword evidence="15" id="KW-0175">Coiled coil</keyword>
<evidence type="ECO:0000256" key="10">
    <source>
        <dbReference type="ARBA" id="ARBA00024849"/>
    </source>
</evidence>
<feature type="coiled-coil region" evidence="15">
    <location>
        <begin position="128"/>
        <end position="155"/>
    </location>
</feature>
<evidence type="ECO:0000313" key="19">
    <source>
        <dbReference type="Proteomes" id="UP000189059"/>
    </source>
</evidence>
<comment type="function">
    <text evidence="10 12">Involved in protein export. Acts as a chaperone by maintaining the newly synthesized protein in an open conformation. Functions as a peptidyl-prolyl cis-trans isomerase.</text>
</comment>
<evidence type="ECO:0000256" key="4">
    <source>
        <dbReference type="ARBA" id="ARBA00016902"/>
    </source>
</evidence>
<dbReference type="InterPro" id="IPR027304">
    <property type="entry name" value="Trigger_fact/SurA_dom_sf"/>
</dbReference>
<dbReference type="FunFam" id="3.10.50.40:FF:000001">
    <property type="entry name" value="Trigger factor"/>
    <property type="match status" value="1"/>
</dbReference>
<sequence>MKATWEKIEKNLGVLDVEVDADRVAAALDKAFNKVAKKVNVPGFRKGKVPRPIFEARYGVESLYQDAIDILLPEVYSEAVEQADIFPVDRPEVEIEQFAKGETFKFKAKVTVKPEVKLGDYKGLEVAAVTAEVSDEELNQELERLQQRHAELAVIDEGSAESGDVVVIDFDGSVDGVPFEGGQAERYSLELGSNTFIPGFEDQVIGMATGDFKDVEVTFPETYHAEELAGKQAVFKVKVHEIKRKQLPELDDEFAKDVSEFDTLDEYKEDLKKQLLARKEQEAQGVRENEVVEKAAANAEIEIPEAMIQSEVQNMMRDFDNRLRQQGMNLEMFLSFSGQTNADLEGQMKDDAEKRVRNNLVLEAIAKEEKLEVSEEEINKELDNMAETYKRSAEEIRSILAANGSLDSLSEELLLRKTIDFLLENSVEGAPVENKEETAETATEE</sequence>
<dbReference type="InterPro" id="IPR036611">
    <property type="entry name" value="Trigger_fac_ribosome-bd_sf"/>
</dbReference>
<dbReference type="Gene3D" id="1.10.3120.10">
    <property type="entry name" value="Trigger factor, C-terminal domain"/>
    <property type="match status" value="1"/>
</dbReference>
<keyword evidence="6 12" id="KW-0697">Rotamase</keyword>
<keyword evidence="7 12" id="KW-0143">Chaperone</keyword>
<dbReference type="GO" id="GO:0044183">
    <property type="term" value="F:protein folding chaperone"/>
    <property type="evidence" value="ECO:0007669"/>
    <property type="project" value="TreeGrafter"/>
</dbReference>
<dbReference type="HAMAP" id="MF_00303">
    <property type="entry name" value="Trigger_factor_Tig"/>
    <property type="match status" value="1"/>
</dbReference>
<dbReference type="PIRSF" id="PIRSF003095">
    <property type="entry name" value="Trigger_factor"/>
    <property type="match status" value="1"/>
</dbReference>
<dbReference type="GO" id="GO:0043022">
    <property type="term" value="F:ribosome binding"/>
    <property type="evidence" value="ECO:0007669"/>
    <property type="project" value="TreeGrafter"/>
</dbReference>
<dbReference type="GO" id="GO:0015031">
    <property type="term" value="P:protein transport"/>
    <property type="evidence" value="ECO:0007669"/>
    <property type="project" value="UniProtKB-UniRule"/>
</dbReference>
<evidence type="ECO:0000256" key="8">
    <source>
        <dbReference type="ARBA" id="ARBA00023235"/>
    </source>
</evidence>
<organism evidence="17">
    <name type="scientific">Paenibacillus ihbetae</name>
    <dbReference type="NCBI Taxonomy" id="1870820"/>
    <lineage>
        <taxon>Bacteria</taxon>
        <taxon>Bacillati</taxon>
        <taxon>Bacillota</taxon>
        <taxon>Bacilli</taxon>
        <taxon>Bacillales</taxon>
        <taxon>Paenibacillaceae</taxon>
        <taxon>Paenibacillus</taxon>
    </lineage>
</organism>
<dbReference type="Gene3D" id="3.30.70.1050">
    <property type="entry name" value="Trigger factor ribosome-binding domain"/>
    <property type="match status" value="1"/>
</dbReference>
<dbReference type="GO" id="GO:0051083">
    <property type="term" value="P:'de novo' cotranslational protein folding"/>
    <property type="evidence" value="ECO:0007669"/>
    <property type="project" value="TreeGrafter"/>
</dbReference>
<feature type="domain" description="PPIase FKBP-type" evidence="16">
    <location>
        <begin position="163"/>
        <end position="245"/>
    </location>
</feature>
<dbReference type="SUPFAM" id="SSF102735">
    <property type="entry name" value="Trigger factor ribosome-binding domain"/>
    <property type="match status" value="1"/>
</dbReference>
<dbReference type="InterPro" id="IPR005215">
    <property type="entry name" value="Trig_fac"/>
</dbReference>
<dbReference type="Pfam" id="PF00254">
    <property type="entry name" value="FKBP_C"/>
    <property type="match status" value="1"/>
</dbReference>
<evidence type="ECO:0000256" key="3">
    <source>
        <dbReference type="ARBA" id="ARBA00013194"/>
    </source>
</evidence>
<dbReference type="RefSeq" id="WP_077569245.1">
    <property type="nucleotide sequence ID" value="NZ_CP016809.1"/>
</dbReference>
<comment type="domain">
    <text evidence="12">Consists of 3 domains; the N-terminus binds the ribosome, the middle domain has PPIase activity, while the C-terminus has intrinsic chaperone activity on its own.</text>
</comment>
<dbReference type="EMBL" id="MRVI01000002">
    <property type="protein sequence ID" value="OOC58327.1"/>
    <property type="molecule type" value="Genomic_DNA"/>
</dbReference>
<evidence type="ECO:0000256" key="7">
    <source>
        <dbReference type="ARBA" id="ARBA00023186"/>
    </source>
</evidence>
<feature type="coiled-coil region" evidence="15">
    <location>
        <begin position="357"/>
        <end position="395"/>
    </location>
</feature>
<dbReference type="GO" id="GO:0005737">
    <property type="term" value="C:cytoplasm"/>
    <property type="evidence" value="ECO:0007669"/>
    <property type="project" value="UniProtKB-SubCell"/>
</dbReference>
<dbReference type="AlphaFoldDB" id="A0A1B2DXR4"/>
<reference evidence="17" key="1">
    <citation type="submission" date="2016-08" db="EMBL/GenBank/DDBJ databases">
        <title>Complete Genome Seqeunce of Paenibacillus sp. nov. IHBB 9852 from high altitute lake of Indian trans-Himalayas.</title>
        <authorList>
            <person name="Kiran S."/>
            <person name="Swarnkar M.K."/>
            <person name="Rana A."/>
            <person name="Tewari R."/>
            <person name="Gulati A."/>
        </authorList>
    </citation>
    <scope>NUCLEOTIDE SEQUENCE [LARGE SCALE GENOMIC DNA]</scope>
    <source>
        <strain evidence="17">IHBB 9852</strain>
    </source>
</reference>
<dbReference type="Pfam" id="PF05698">
    <property type="entry name" value="Trigger_C"/>
    <property type="match status" value="1"/>
</dbReference>
<dbReference type="EMBL" id="CP016809">
    <property type="protein sequence ID" value="ANY72417.1"/>
    <property type="molecule type" value="Genomic_DNA"/>
</dbReference>
<dbReference type="GO" id="GO:0051301">
    <property type="term" value="P:cell division"/>
    <property type="evidence" value="ECO:0007669"/>
    <property type="project" value="UniProtKB-KW"/>
</dbReference>
<dbReference type="GO" id="GO:0003755">
    <property type="term" value="F:peptidyl-prolyl cis-trans isomerase activity"/>
    <property type="evidence" value="ECO:0007669"/>
    <property type="project" value="UniProtKB-UniRule"/>
</dbReference>
<keyword evidence="9 12" id="KW-0131">Cell cycle</keyword>
<dbReference type="InterPro" id="IPR008881">
    <property type="entry name" value="Trigger_fac_ribosome-bd_bac"/>
</dbReference>
<evidence type="ECO:0000256" key="1">
    <source>
        <dbReference type="ARBA" id="ARBA00000971"/>
    </source>
</evidence>
<dbReference type="Proteomes" id="UP000189059">
    <property type="component" value="Unassembled WGS sequence"/>
</dbReference>
<evidence type="ECO:0000313" key="18">
    <source>
        <dbReference type="EMBL" id="OOC58327.1"/>
    </source>
</evidence>
<evidence type="ECO:0000256" key="14">
    <source>
        <dbReference type="RuleBase" id="RU003914"/>
    </source>
</evidence>
<evidence type="ECO:0000256" key="12">
    <source>
        <dbReference type="HAMAP-Rule" id="MF_00303"/>
    </source>
</evidence>
<keyword evidence="19" id="KW-1185">Reference proteome</keyword>
<comment type="similarity">
    <text evidence="2 12 14">Belongs to the FKBP-type PPIase family. Tig subfamily.</text>
</comment>
<dbReference type="PANTHER" id="PTHR30560:SF3">
    <property type="entry name" value="TRIGGER FACTOR-LIKE PROTEIN TIG, CHLOROPLASTIC"/>
    <property type="match status" value="1"/>
</dbReference>
<dbReference type="InterPro" id="IPR001179">
    <property type="entry name" value="PPIase_FKBP_dom"/>
</dbReference>
<evidence type="ECO:0000259" key="16">
    <source>
        <dbReference type="PROSITE" id="PS50059"/>
    </source>
</evidence>
<dbReference type="SUPFAM" id="SSF54534">
    <property type="entry name" value="FKBP-like"/>
    <property type="match status" value="1"/>
</dbReference>
<dbReference type="PANTHER" id="PTHR30560">
    <property type="entry name" value="TRIGGER FACTOR CHAPERONE AND PEPTIDYL-PROLYL CIS/TRANS ISOMERASE"/>
    <property type="match status" value="1"/>
</dbReference>
<dbReference type="Gene3D" id="3.10.50.40">
    <property type="match status" value="1"/>
</dbReference>
<comment type="catalytic activity">
    <reaction evidence="1 12 13">
        <text>[protein]-peptidylproline (omega=180) = [protein]-peptidylproline (omega=0)</text>
        <dbReference type="Rhea" id="RHEA:16237"/>
        <dbReference type="Rhea" id="RHEA-COMP:10747"/>
        <dbReference type="Rhea" id="RHEA-COMP:10748"/>
        <dbReference type="ChEBI" id="CHEBI:83833"/>
        <dbReference type="ChEBI" id="CHEBI:83834"/>
        <dbReference type="EC" id="5.2.1.8"/>
    </reaction>
</comment>
<evidence type="ECO:0000256" key="9">
    <source>
        <dbReference type="ARBA" id="ARBA00023306"/>
    </source>
</evidence>
<evidence type="ECO:0000256" key="15">
    <source>
        <dbReference type="SAM" id="Coils"/>
    </source>
</evidence>
<evidence type="ECO:0000256" key="13">
    <source>
        <dbReference type="PROSITE-ProRule" id="PRU00277"/>
    </source>
</evidence>
<keyword evidence="12" id="KW-0963">Cytoplasm</keyword>
<comment type="subcellular location">
    <subcellularLocation>
        <location evidence="12">Cytoplasm</location>
    </subcellularLocation>
    <text evidence="12">About half TF is bound to the ribosome near the polypeptide exit tunnel while the other half is free in the cytoplasm.</text>
</comment>
<dbReference type="SUPFAM" id="SSF109998">
    <property type="entry name" value="Triger factor/SurA peptide-binding domain-like"/>
    <property type="match status" value="1"/>
</dbReference>
<proteinExistence type="inferred from homology"/>
<dbReference type="EC" id="5.2.1.8" evidence="3 12"/>
<dbReference type="GO" id="GO:0043335">
    <property type="term" value="P:protein unfolding"/>
    <property type="evidence" value="ECO:0007669"/>
    <property type="project" value="TreeGrafter"/>
</dbReference>
<keyword evidence="5 12" id="KW-0132">Cell division</keyword>
<dbReference type="OrthoDB" id="9767721at2"/>
<evidence type="ECO:0000256" key="5">
    <source>
        <dbReference type="ARBA" id="ARBA00022618"/>
    </source>
</evidence>
<evidence type="ECO:0000313" key="17">
    <source>
        <dbReference type="EMBL" id="ANY72417.1"/>
    </source>
</evidence>
<dbReference type="InterPro" id="IPR037041">
    <property type="entry name" value="Trigger_fac_C_sf"/>
</dbReference>
<name>A0A1B2DXR4_9BACL</name>
<accession>A0A1B2DXR4</accession>
<reference evidence="18 19" key="2">
    <citation type="submission" date="2016-12" db="EMBL/GenBank/DDBJ databases">
        <title>Genome sequencing and description of Paenibacillus sp. nov. from high altitude lake in the Indian Trans- Himalayas.</title>
        <authorList>
            <person name="Kiran S."/>
            <person name="Swarnkar M.K."/>
            <person name="Rana A."/>
            <person name="Tewari R."/>
            <person name="Gulati A."/>
        </authorList>
    </citation>
    <scope>NUCLEOTIDE SEQUENCE [LARGE SCALE GENOMIC DNA]</scope>
    <source>
        <strain evidence="18 19">IHBB 9951</strain>
    </source>
</reference>
<evidence type="ECO:0000256" key="2">
    <source>
        <dbReference type="ARBA" id="ARBA00005464"/>
    </source>
</evidence>
<gene>
    <name evidence="12" type="primary">tig</name>
    <name evidence="18" type="ORF">BBD40_21610</name>
    <name evidence="17" type="ORF">BBD41_07375</name>
</gene>
<evidence type="ECO:0000256" key="11">
    <source>
        <dbReference type="ARBA" id="ARBA00029986"/>
    </source>
</evidence>
<dbReference type="NCBIfam" id="TIGR00115">
    <property type="entry name" value="tig"/>
    <property type="match status" value="1"/>
</dbReference>
<keyword evidence="8 12" id="KW-0413">Isomerase</keyword>
<dbReference type="InterPro" id="IPR046357">
    <property type="entry name" value="PPIase_dom_sf"/>
</dbReference>
<evidence type="ECO:0000256" key="6">
    <source>
        <dbReference type="ARBA" id="ARBA00023110"/>
    </source>
</evidence>
<dbReference type="Pfam" id="PF05697">
    <property type="entry name" value="Trigger_N"/>
    <property type="match status" value="1"/>
</dbReference>
<dbReference type="InterPro" id="IPR008880">
    <property type="entry name" value="Trigger_fac_C"/>
</dbReference>